<dbReference type="Proteomes" id="UP000800041">
    <property type="component" value="Unassembled WGS sequence"/>
</dbReference>
<sequence length="152" mass="17866">MLKTSHRSERMVKLVLPPFLLFCFVCGLVVASWMLWWLLRKLVSFFFPYCSRVFLYAWNRIKRHHHIPVPVTQGSYRNPSSDGKILRYLGFLFVALLGILLGYWMMPDSDDDQTVSVHTWQTDFCSVVDQVAETRICNNELAKDLENWLGYL</sequence>
<dbReference type="EMBL" id="ML977140">
    <property type="protein sequence ID" value="KAF1990940.1"/>
    <property type="molecule type" value="Genomic_DNA"/>
</dbReference>
<protein>
    <submittedName>
        <fullName evidence="2">Uncharacterized protein</fullName>
    </submittedName>
</protein>
<evidence type="ECO:0000313" key="2">
    <source>
        <dbReference type="EMBL" id="KAF1990940.1"/>
    </source>
</evidence>
<name>A0A6G1HD44_9PEZI</name>
<dbReference type="AlphaFoldDB" id="A0A6G1HD44"/>
<evidence type="ECO:0000313" key="3">
    <source>
        <dbReference type="Proteomes" id="UP000800041"/>
    </source>
</evidence>
<accession>A0A6G1HD44</accession>
<keyword evidence="1" id="KW-0472">Membrane</keyword>
<keyword evidence="1" id="KW-0812">Transmembrane</keyword>
<feature type="transmembrane region" description="Helical" evidence="1">
    <location>
        <begin position="12"/>
        <end position="36"/>
    </location>
</feature>
<keyword evidence="1" id="KW-1133">Transmembrane helix</keyword>
<feature type="transmembrane region" description="Helical" evidence="1">
    <location>
        <begin position="85"/>
        <end position="106"/>
    </location>
</feature>
<organism evidence="2 3">
    <name type="scientific">Aulographum hederae CBS 113979</name>
    <dbReference type="NCBI Taxonomy" id="1176131"/>
    <lineage>
        <taxon>Eukaryota</taxon>
        <taxon>Fungi</taxon>
        <taxon>Dikarya</taxon>
        <taxon>Ascomycota</taxon>
        <taxon>Pezizomycotina</taxon>
        <taxon>Dothideomycetes</taxon>
        <taxon>Pleosporomycetidae</taxon>
        <taxon>Aulographales</taxon>
        <taxon>Aulographaceae</taxon>
    </lineage>
</organism>
<evidence type="ECO:0000256" key="1">
    <source>
        <dbReference type="SAM" id="Phobius"/>
    </source>
</evidence>
<keyword evidence="3" id="KW-1185">Reference proteome</keyword>
<gene>
    <name evidence="2" type="ORF">K402DRAFT_167764</name>
</gene>
<reference evidence="2" key="1">
    <citation type="journal article" date="2020" name="Stud. Mycol.">
        <title>101 Dothideomycetes genomes: a test case for predicting lifestyles and emergence of pathogens.</title>
        <authorList>
            <person name="Haridas S."/>
            <person name="Albert R."/>
            <person name="Binder M."/>
            <person name="Bloem J."/>
            <person name="Labutti K."/>
            <person name="Salamov A."/>
            <person name="Andreopoulos B."/>
            <person name="Baker S."/>
            <person name="Barry K."/>
            <person name="Bills G."/>
            <person name="Bluhm B."/>
            <person name="Cannon C."/>
            <person name="Castanera R."/>
            <person name="Culley D."/>
            <person name="Daum C."/>
            <person name="Ezra D."/>
            <person name="Gonzalez J."/>
            <person name="Henrissat B."/>
            <person name="Kuo A."/>
            <person name="Liang C."/>
            <person name="Lipzen A."/>
            <person name="Lutzoni F."/>
            <person name="Magnuson J."/>
            <person name="Mondo S."/>
            <person name="Nolan M."/>
            <person name="Ohm R."/>
            <person name="Pangilinan J."/>
            <person name="Park H.-J."/>
            <person name="Ramirez L."/>
            <person name="Alfaro M."/>
            <person name="Sun H."/>
            <person name="Tritt A."/>
            <person name="Yoshinaga Y."/>
            <person name="Zwiers L.-H."/>
            <person name="Turgeon B."/>
            <person name="Goodwin S."/>
            <person name="Spatafora J."/>
            <person name="Crous P."/>
            <person name="Grigoriev I."/>
        </authorList>
    </citation>
    <scope>NUCLEOTIDE SEQUENCE</scope>
    <source>
        <strain evidence="2">CBS 113979</strain>
    </source>
</reference>
<proteinExistence type="predicted"/>